<evidence type="ECO:0000313" key="9">
    <source>
        <dbReference type="EMBL" id="KDN52315.1"/>
    </source>
</evidence>
<dbReference type="Pfam" id="PF09496">
    <property type="entry name" value="CENP-O"/>
    <property type="match status" value="1"/>
</dbReference>
<feature type="compositionally biased region" description="Basic and acidic residues" evidence="8">
    <location>
        <begin position="109"/>
        <end position="122"/>
    </location>
</feature>
<reference evidence="9 10" key="1">
    <citation type="submission" date="2014-05" db="EMBL/GenBank/DDBJ databases">
        <title>Draft genome sequence of a rare smut relative, Tilletiaria anomala UBC 951.</title>
        <authorList>
            <consortium name="DOE Joint Genome Institute"/>
            <person name="Toome M."/>
            <person name="Kuo A."/>
            <person name="Henrissat B."/>
            <person name="Lipzen A."/>
            <person name="Tritt A."/>
            <person name="Yoshinaga Y."/>
            <person name="Zane M."/>
            <person name="Barry K."/>
            <person name="Grigoriev I.V."/>
            <person name="Spatafora J.W."/>
            <person name="Aimea M.C."/>
        </authorList>
    </citation>
    <scope>NUCLEOTIDE SEQUENCE [LARGE SCALE GENOMIC DNA]</scope>
    <source>
        <strain evidence="9 10">UBC 951</strain>
    </source>
</reference>
<comment type="similarity">
    <text evidence="3">Belongs to the CENP-O/MCM21 family.</text>
</comment>
<feature type="compositionally biased region" description="Low complexity" evidence="8">
    <location>
        <begin position="273"/>
        <end position="287"/>
    </location>
</feature>
<dbReference type="OrthoDB" id="514248at2759"/>
<proteinExistence type="inferred from homology"/>
<evidence type="ECO:0000256" key="5">
    <source>
        <dbReference type="ARBA" id="ARBA00023242"/>
    </source>
</evidence>
<feature type="region of interest" description="Disordered" evidence="8">
    <location>
        <begin position="260"/>
        <end position="287"/>
    </location>
</feature>
<evidence type="ECO:0000256" key="3">
    <source>
        <dbReference type="ARBA" id="ARBA00007321"/>
    </source>
</evidence>
<keyword evidence="5" id="KW-0539">Nucleus</keyword>
<accession>A0A066WNY2</accession>
<evidence type="ECO:0000313" key="10">
    <source>
        <dbReference type="Proteomes" id="UP000027361"/>
    </source>
</evidence>
<dbReference type="PANTHER" id="PTHR14582:SF1">
    <property type="entry name" value="CENTROMERE PROTEIN O"/>
    <property type="match status" value="1"/>
</dbReference>
<sequence length="620" mass="67008">MDGLRSRVNKAKALRSSLQAELDALLDLQRHEQQLQHRSTSSPAQISDPQSSTRRSKGDRTQILRALGTELQEIEDRSILCRTLCGWTCFEVDLDVGRRERLVRELQHAEVQQERPALEDGGRGVQDPDVGLAAPAPAPAPAPGAGDKGKGREGLGLGVRIDTFSQGTFNETFYLIFAPLSQTVQNGPAAPVFLQSTLSPITSLSSTSAGSLQLLKHTLPHFVPVQKLVQQYLSVVQQRAGSVTTGGAAEVRAGTNAAARAAGSEVDEGRISAGGTAAAQGTSSRTTPAEVVTRGGFELLEDLKLLDGFGTFLSTLNSHLQAYVSRRGQAESLRNLCLPGSKVRASRSPRAAGVTVKEVQQTADANAVLQAYSTAAFDTISIRWSIPVPNEHELERWRMHQVQADRPHYVDGHDEEDTEEEDDEGTEDGSGQEDALDDPPRPDADIDGEETRAADMKRRKQARLAKRRRPARPVGETQALDVKIQWTDLLYDTLGSLTSSASSVTEAGSTFSATEHGRIIIERVVARPDMKRARTEDGDVHALQSERAIVESKERRKDLEKLFLLPPGGNSDGVGGGDANQTGRIATGKGYDGDAAWTLGSALRRVARKVWDEECKALAS</sequence>
<protein>
    <submittedName>
        <fullName evidence="9">Uncharacterized protein</fullName>
    </submittedName>
</protein>
<keyword evidence="4" id="KW-0158">Chromosome</keyword>
<dbReference type="HOGENOM" id="CLU_440879_0_0_1"/>
<feature type="compositionally biased region" description="Acidic residues" evidence="8">
    <location>
        <begin position="413"/>
        <end position="437"/>
    </location>
</feature>
<feature type="region of interest" description="Disordered" evidence="8">
    <location>
        <begin position="32"/>
        <end position="60"/>
    </location>
</feature>
<feature type="compositionally biased region" description="Polar residues" evidence="8">
    <location>
        <begin position="36"/>
        <end position="53"/>
    </location>
</feature>
<keyword evidence="10" id="KW-1185">Reference proteome</keyword>
<dbReference type="InterPro" id="IPR018464">
    <property type="entry name" value="CENP-O"/>
</dbReference>
<dbReference type="InParanoid" id="A0A066WNY2"/>
<evidence type="ECO:0000256" key="7">
    <source>
        <dbReference type="SAM" id="Coils"/>
    </source>
</evidence>
<comment type="caution">
    <text evidence="9">The sequence shown here is derived from an EMBL/GenBank/DDBJ whole genome shotgun (WGS) entry which is preliminary data.</text>
</comment>
<dbReference type="Proteomes" id="UP000027361">
    <property type="component" value="Unassembled WGS sequence"/>
</dbReference>
<dbReference type="GO" id="GO:0031511">
    <property type="term" value="C:Mis6-Sim4 complex"/>
    <property type="evidence" value="ECO:0007669"/>
    <property type="project" value="TreeGrafter"/>
</dbReference>
<dbReference type="RefSeq" id="XP_013245173.1">
    <property type="nucleotide sequence ID" value="XM_013389719.1"/>
</dbReference>
<comment type="subcellular location">
    <subcellularLocation>
        <location evidence="2">Chromosome</location>
        <location evidence="2">Centromere</location>
    </subcellularLocation>
    <subcellularLocation>
        <location evidence="1">Nucleus</location>
    </subcellularLocation>
</comment>
<dbReference type="PANTHER" id="PTHR14582">
    <property type="entry name" value="INNER KINETOCHORE SUBUNIT MAL2"/>
    <property type="match status" value="1"/>
</dbReference>
<evidence type="ECO:0000256" key="1">
    <source>
        <dbReference type="ARBA" id="ARBA00004123"/>
    </source>
</evidence>
<gene>
    <name evidence="9" type="ORF">K437DRAFT_254299</name>
</gene>
<dbReference type="GO" id="GO:0005634">
    <property type="term" value="C:nucleus"/>
    <property type="evidence" value="ECO:0007669"/>
    <property type="project" value="UniProtKB-SubCell"/>
</dbReference>
<name>A0A066WNY2_TILAU</name>
<organism evidence="9 10">
    <name type="scientific">Tilletiaria anomala (strain ATCC 24038 / CBS 436.72 / UBC 951)</name>
    <dbReference type="NCBI Taxonomy" id="1037660"/>
    <lineage>
        <taxon>Eukaryota</taxon>
        <taxon>Fungi</taxon>
        <taxon>Dikarya</taxon>
        <taxon>Basidiomycota</taxon>
        <taxon>Ustilaginomycotina</taxon>
        <taxon>Exobasidiomycetes</taxon>
        <taxon>Georgefischeriales</taxon>
        <taxon>Tilletiariaceae</taxon>
        <taxon>Tilletiaria</taxon>
    </lineage>
</organism>
<feature type="region of interest" description="Disordered" evidence="8">
    <location>
        <begin position="405"/>
        <end position="476"/>
    </location>
</feature>
<dbReference type="GeneID" id="25263824"/>
<evidence type="ECO:0000256" key="6">
    <source>
        <dbReference type="ARBA" id="ARBA00023328"/>
    </source>
</evidence>
<evidence type="ECO:0000256" key="4">
    <source>
        <dbReference type="ARBA" id="ARBA00022454"/>
    </source>
</evidence>
<dbReference type="AlphaFoldDB" id="A0A066WNY2"/>
<feature type="compositionally biased region" description="Basic and acidic residues" evidence="8">
    <location>
        <begin position="438"/>
        <end position="456"/>
    </location>
</feature>
<feature type="coiled-coil region" evidence="7">
    <location>
        <begin position="1"/>
        <end position="28"/>
    </location>
</feature>
<evidence type="ECO:0000256" key="8">
    <source>
        <dbReference type="SAM" id="MobiDB-lite"/>
    </source>
</evidence>
<dbReference type="STRING" id="1037660.A0A066WNY2"/>
<evidence type="ECO:0000256" key="2">
    <source>
        <dbReference type="ARBA" id="ARBA00004584"/>
    </source>
</evidence>
<feature type="region of interest" description="Disordered" evidence="8">
    <location>
        <begin position="109"/>
        <end position="151"/>
    </location>
</feature>
<feature type="compositionally biased region" description="Basic residues" evidence="8">
    <location>
        <begin position="457"/>
        <end position="471"/>
    </location>
</feature>
<keyword evidence="7" id="KW-0175">Coiled coil</keyword>
<keyword evidence="6" id="KW-0137">Centromere</keyword>
<dbReference type="EMBL" id="JMSN01000011">
    <property type="protein sequence ID" value="KDN52315.1"/>
    <property type="molecule type" value="Genomic_DNA"/>
</dbReference>